<dbReference type="AlphaFoldDB" id="A0A3D8IL31"/>
<gene>
    <name evidence="6" type="ORF">CQA53_05490</name>
</gene>
<evidence type="ECO:0000313" key="7">
    <source>
        <dbReference type="Proteomes" id="UP000256379"/>
    </source>
</evidence>
<evidence type="ECO:0000256" key="4">
    <source>
        <dbReference type="ARBA" id="ARBA00038054"/>
    </source>
</evidence>
<dbReference type="Pfam" id="PF01613">
    <property type="entry name" value="Flavin_Reduct"/>
    <property type="match status" value="1"/>
</dbReference>
<dbReference type="Proteomes" id="UP000256379">
    <property type="component" value="Unassembled WGS sequence"/>
</dbReference>
<comment type="caution">
    <text evidence="6">The sequence shown here is derived from an EMBL/GenBank/DDBJ whole genome shotgun (WGS) entry which is preliminary data.</text>
</comment>
<evidence type="ECO:0000256" key="1">
    <source>
        <dbReference type="ARBA" id="ARBA00001917"/>
    </source>
</evidence>
<evidence type="ECO:0000256" key="2">
    <source>
        <dbReference type="ARBA" id="ARBA00022630"/>
    </source>
</evidence>
<dbReference type="GO" id="GO:0016646">
    <property type="term" value="F:oxidoreductase activity, acting on the CH-NH group of donors, NAD or NADP as acceptor"/>
    <property type="evidence" value="ECO:0007669"/>
    <property type="project" value="UniProtKB-ARBA"/>
</dbReference>
<dbReference type="Gene3D" id="2.30.110.10">
    <property type="entry name" value="Electron Transport, Fmn-binding Protein, Chain A"/>
    <property type="match status" value="1"/>
</dbReference>
<dbReference type="RefSeq" id="WP_115543015.1">
    <property type="nucleotide sequence ID" value="NZ_NXLQ01000009.1"/>
</dbReference>
<evidence type="ECO:0000313" key="6">
    <source>
        <dbReference type="EMBL" id="RDU65898.1"/>
    </source>
</evidence>
<keyword evidence="7" id="KW-1185">Reference proteome</keyword>
<accession>A0A3D8IL31</accession>
<dbReference type="InterPro" id="IPR002563">
    <property type="entry name" value="Flavin_Rdtase-like_dom"/>
</dbReference>
<dbReference type="OrthoDB" id="9794638at2"/>
<dbReference type="InterPro" id="IPR012349">
    <property type="entry name" value="Split_barrel_FMN-bd"/>
</dbReference>
<sequence length="183" mass="20287">MLLTFSDSTPLANYKILSNSITPRPIAWVNTISRAGVINIAPFSFFSPLCATPVIFGINIMNKSNGEPKDTLVNAKLTKVATISTVQPQFLECMQQTSTELPYNIGEADKYNIPLETLSPDFPPMVHGTLVAFFCEFRDILHFSETQATLILEAKEVFIDDSIYTESLNFTIQNIGRVGKGFV</sequence>
<comment type="similarity">
    <text evidence="4">Belongs to the flavoredoxin family.</text>
</comment>
<protein>
    <recommendedName>
        <fullName evidence="5">Flavin reductase like domain-containing protein</fullName>
    </recommendedName>
</protein>
<dbReference type="PANTHER" id="PTHR33798">
    <property type="entry name" value="FLAVOPROTEIN OXYGENASE"/>
    <property type="match status" value="1"/>
</dbReference>
<dbReference type="PANTHER" id="PTHR33798:SF5">
    <property type="entry name" value="FLAVIN REDUCTASE LIKE DOMAIN-CONTAINING PROTEIN"/>
    <property type="match status" value="1"/>
</dbReference>
<dbReference type="SUPFAM" id="SSF50475">
    <property type="entry name" value="FMN-binding split barrel"/>
    <property type="match status" value="1"/>
</dbReference>
<name>A0A3D8IL31_9HELI</name>
<dbReference type="EMBL" id="NXLQ01000009">
    <property type="protein sequence ID" value="RDU65898.1"/>
    <property type="molecule type" value="Genomic_DNA"/>
</dbReference>
<keyword evidence="2" id="KW-0285">Flavoprotein</keyword>
<reference evidence="6 7" key="1">
    <citation type="submission" date="2018-04" db="EMBL/GenBank/DDBJ databases">
        <title>Novel Campyloabacter and Helicobacter Species and Strains.</title>
        <authorList>
            <person name="Mannion A.J."/>
            <person name="Shen Z."/>
            <person name="Fox J.G."/>
        </authorList>
    </citation>
    <scope>NUCLEOTIDE SEQUENCE [LARGE SCALE GENOMIC DNA]</scope>
    <source>
        <strain evidence="6 7">MIT 17-337</strain>
    </source>
</reference>
<dbReference type="GO" id="GO:0010181">
    <property type="term" value="F:FMN binding"/>
    <property type="evidence" value="ECO:0007669"/>
    <property type="project" value="InterPro"/>
</dbReference>
<evidence type="ECO:0000259" key="5">
    <source>
        <dbReference type="Pfam" id="PF01613"/>
    </source>
</evidence>
<keyword evidence="3" id="KW-0288">FMN</keyword>
<proteinExistence type="inferred from homology"/>
<evidence type="ECO:0000256" key="3">
    <source>
        <dbReference type="ARBA" id="ARBA00022643"/>
    </source>
</evidence>
<comment type="cofactor">
    <cofactor evidence="1">
        <name>FMN</name>
        <dbReference type="ChEBI" id="CHEBI:58210"/>
    </cofactor>
</comment>
<feature type="domain" description="Flavin reductase like" evidence="5">
    <location>
        <begin position="22"/>
        <end position="168"/>
    </location>
</feature>
<organism evidence="6 7">
    <name type="scientific">Helicobacter didelphidarum</name>
    <dbReference type="NCBI Taxonomy" id="2040648"/>
    <lineage>
        <taxon>Bacteria</taxon>
        <taxon>Pseudomonadati</taxon>
        <taxon>Campylobacterota</taxon>
        <taxon>Epsilonproteobacteria</taxon>
        <taxon>Campylobacterales</taxon>
        <taxon>Helicobacteraceae</taxon>
        <taxon>Helicobacter</taxon>
    </lineage>
</organism>